<reference evidence="2 3" key="1">
    <citation type="submission" date="2019-06" db="EMBL/GenBank/DDBJ databases">
        <title>Sequencing the genomes of 1000 actinobacteria strains.</title>
        <authorList>
            <person name="Klenk H.-P."/>
        </authorList>
    </citation>
    <scope>NUCLEOTIDE SEQUENCE [LARGE SCALE GENOMIC DNA]</scope>
    <source>
        <strain evidence="2 3">DSM 21947</strain>
    </source>
</reference>
<proteinExistence type="predicted"/>
<keyword evidence="3" id="KW-1185">Reference proteome</keyword>
<keyword evidence="1" id="KW-0472">Membrane</keyword>
<feature type="transmembrane region" description="Helical" evidence="1">
    <location>
        <begin position="108"/>
        <end position="132"/>
    </location>
</feature>
<evidence type="ECO:0000313" key="3">
    <source>
        <dbReference type="Proteomes" id="UP000316560"/>
    </source>
</evidence>
<feature type="transmembrane region" description="Helical" evidence="1">
    <location>
        <begin position="15"/>
        <end position="34"/>
    </location>
</feature>
<comment type="caution">
    <text evidence="2">The sequence shown here is derived from an EMBL/GenBank/DDBJ whole genome shotgun (WGS) entry which is preliminary data.</text>
</comment>
<accession>A0A8H2K522</accession>
<dbReference type="AlphaFoldDB" id="A0A8H2K522"/>
<evidence type="ECO:0008006" key="4">
    <source>
        <dbReference type="Google" id="ProtNLM"/>
    </source>
</evidence>
<dbReference type="EMBL" id="VFRA01000001">
    <property type="protein sequence ID" value="TQO18844.1"/>
    <property type="molecule type" value="Genomic_DNA"/>
</dbReference>
<name>A0A8H2K522_9MICO</name>
<organism evidence="2 3">
    <name type="scientific">Rhodoglobus vestalii</name>
    <dbReference type="NCBI Taxonomy" id="193384"/>
    <lineage>
        <taxon>Bacteria</taxon>
        <taxon>Bacillati</taxon>
        <taxon>Actinomycetota</taxon>
        <taxon>Actinomycetes</taxon>
        <taxon>Micrococcales</taxon>
        <taxon>Microbacteriaceae</taxon>
        <taxon>Rhodoglobus</taxon>
    </lineage>
</organism>
<evidence type="ECO:0000313" key="2">
    <source>
        <dbReference type="EMBL" id="TQO18844.1"/>
    </source>
</evidence>
<dbReference type="RefSeq" id="WP_141989398.1">
    <property type="nucleotide sequence ID" value="NZ_VFRA01000001.1"/>
</dbReference>
<keyword evidence="1" id="KW-0812">Transmembrane</keyword>
<gene>
    <name evidence="2" type="ORF">FB472_0369</name>
</gene>
<protein>
    <recommendedName>
        <fullName evidence="4">DUF3592 domain-containing protein</fullName>
    </recommendedName>
</protein>
<sequence>MTGPEGALGAVLETMSWVGLVPGIPLLIVGWILAKRRCKWTKTTAEVFEAGGFQGFRWSDSDDSQHVTLNDPADVPIMDVGAQVDLYYDQCHPSRWRLAPPVRGNPPLLIGWVFTGTGIVSTVTGFMLMIFWPT</sequence>
<keyword evidence="1" id="KW-1133">Transmembrane helix</keyword>
<dbReference type="OrthoDB" id="5125638at2"/>
<dbReference type="Proteomes" id="UP000316560">
    <property type="component" value="Unassembled WGS sequence"/>
</dbReference>
<evidence type="ECO:0000256" key="1">
    <source>
        <dbReference type="SAM" id="Phobius"/>
    </source>
</evidence>